<reference evidence="1" key="1">
    <citation type="submission" date="2020-07" db="EMBL/GenBank/DDBJ databases">
        <title>The High-quality genome of the commercially important snow crab, Chionoecetes opilio.</title>
        <authorList>
            <person name="Jeong J.-H."/>
            <person name="Ryu S."/>
        </authorList>
    </citation>
    <scope>NUCLEOTIDE SEQUENCE</scope>
    <source>
        <strain evidence="1">MADBK_172401_WGS</strain>
        <tissue evidence="1">Digestive gland</tissue>
    </source>
</reference>
<sequence length="139" mass="15465">MLVLQLRAVSIGGKNLRVPPMFSTVARCEESRRTDRITESFEDSNVRNKRDSRGWLRKNILEDHLVDMMAACQPQQGLRPSSCFNPMPSPCTNGQCSKPCVETEGDDLVPDRPASSPSFKTTAFHVSASQIRACRGPKK</sequence>
<comment type="caution">
    <text evidence="1">The sequence shown here is derived from an EMBL/GenBank/DDBJ whole genome shotgun (WGS) entry which is preliminary data.</text>
</comment>
<evidence type="ECO:0000313" key="2">
    <source>
        <dbReference type="Proteomes" id="UP000770661"/>
    </source>
</evidence>
<dbReference type="Proteomes" id="UP000770661">
    <property type="component" value="Unassembled WGS sequence"/>
</dbReference>
<keyword evidence="2" id="KW-1185">Reference proteome</keyword>
<name>A0A8J4YXQ2_CHIOP</name>
<proteinExistence type="predicted"/>
<gene>
    <name evidence="1" type="ORF">GWK47_028114</name>
</gene>
<dbReference type="EMBL" id="JACEEZ010000139">
    <property type="protein sequence ID" value="KAG0730506.1"/>
    <property type="molecule type" value="Genomic_DNA"/>
</dbReference>
<organism evidence="1 2">
    <name type="scientific">Chionoecetes opilio</name>
    <name type="common">Atlantic snow crab</name>
    <name type="synonym">Cancer opilio</name>
    <dbReference type="NCBI Taxonomy" id="41210"/>
    <lineage>
        <taxon>Eukaryota</taxon>
        <taxon>Metazoa</taxon>
        <taxon>Ecdysozoa</taxon>
        <taxon>Arthropoda</taxon>
        <taxon>Crustacea</taxon>
        <taxon>Multicrustacea</taxon>
        <taxon>Malacostraca</taxon>
        <taxon>Eumalacostraca</taxon>
        <taxon>Eucarida</taxon>
        <taxon>Decapoda</taxon>
        <taxon>Pleocyemata</taxon>
        <taxon>Brachyura</taxon>
        <taxon>Eubrachyura</taxon>
        <taxon>Majoidea</taxon>
        <taxon>Majidae</taxon>
        <taxon>Chionoecetes</taxon>
    </lineage>
</organism>
<accession>A0A8J4YXQ2</accession>
<protein>
    <submittedName>
        <fullName evidence="1">Uncharacterized protein</fullName>
    </submittedName>
</protein>
<dbReference type="AlphaFoldDB" id="A0A8J4YXQ2"/>
<evidence type="ECO:0000313" key="1">
    <source>
        <dbReference type="EMBL" id="KAG0730506.1"/>
    </source>
</evidence>